<evidence type="ECO:0000313" key="2">
    <source>
        <dbReference type="EMBL" id="CAG9294601.1"/>
    </source>
</evidence>
<organism evidence="2">
    <name type="scientific">Phaeodactylum tricornutum</name>
    <name type="common">Diatom</name>
    <dbReference type="NCBI Taxonomy" id="2850"/>
    <lineage>
        <taxon>Eukaryota</taxon>
        <taxon>Sar</taxon>
        <taxon>Stramenopiles</taxon>
        <taxon>Ochrophyta</taxon>
        <taxon>Bacillariophyta</taxon>
        <taxon>Bacillariophyceae</taxon>
        <taxon>Bacillariophycidae</taxon>
        <taxon>Naviculales</taxon>
        <taxon>Phaeodactylaceae</taxon>
        <taxon>Phaeodactylum</taxon>
    </lineage>
</organism>
<feature type="region of interest" description="Disordered" evidence="1">
    <location>
        <begin position="1"/>
        <end position="32"/>
    </location>
</feature>
<feature type="region of interest" description="Disordered" evidence="1">
    <location>
        <begin position="128"/>
        <end position="221"/>
    </location>
</feature>
<gene>
    <name evidence="2" type="ORF">PTTT1_LOCUS55221</name>
</gene>
<dbReference type="EMBL" id="OU594950">
    <property type="protein sequence ID" value="CAG9294601.1"/>
    <property type="molecule type" value="Genomic_DNA"/>
</dbReference>
<feature type="compositionally biased region" description="Low complexity" evidence="1">
    <location>
        <begin position="1"/>
        <end position="11"/>
    </location>
</feature>
<feature type="compositionally biased region" description="Basic and acidic residues" evidence="1">
    <location>
        <begin position="147"/>
        <end position="166"/>
    </location>
</feature>
<proteinExistence type="predicted"/>
<sequence length="221" mass="23517">MVSRRSTARAVRSTRKSTGRTSRQSDTNVNVARSTKTVQKWVQIRKPPAKGVGFEVLTWVPVNKLTATQHQKPFPLPTEETNAASDEAQGASVPLSGAGDSIALKAPSSPVHSDLILDLKHEATKTDNLADGAVTENSLTNPEVVENYDKPPAKRQKLDADPETVAHEQSATGFSDPSVESSPPSTALTAQPTLITNHNSAENTKMSSDSLSTSPTVALPE</sequence>
<name>A0A8J9T8C8_PHATR</name>
<dbReference type="Proteomes" id="UP000836788">
    <property type="component" value="Chromosome 9"/>
</dbReference>
<feature type="region of interest" description="Disordered" evidence="1">
    <location>
        <begin position="68"/>
        <end position="106"/>
    </location>
</feature>
<dbReference type="AlphaFoldDB" id="A0A8J9T8C8"/>
<accession>A0A8J9T8C8</accession>
<protein>
    <submittedName>
        <fullName evidence="2">Uncharacterized protein</fullName>
    </submittedName>
</protein>
<reference evidence="2" key="1">
    <citation type="submission" date="2022-02" db="EMBL/GenBank/DDBJ databases">
        <authorList>
            <person name="Giguere J D."/>
        </authorList>
    </citation>
    <scope>NUCLEOTIDE SEQUENCE</scope>
    <source>
        <strain evidence="2">CCAP 1055/1</strain>
    </source>
</reference>
<evidence type="ECO:0000256" key="1">
    <source>
        <dbReference type="SAM" id="MobiDB-lite"/>
    </source>
</evidence>
<feature type="compositionally biased region" description="Polar residues" evidence="1">
    <location>
        <begin position="167"/>
        <end position="221"/>
    </location>
</feature>